<evidence type="ECO:0000256" key="1">
    <source>
        <dbReference type="ARBA" id="ARBA00022741"/>
    </source>
</evidence>
<sequence>MSSMASDSTGEQSVKVVLLGDSGVGKSSLALRFVTNEFKPYSESTIGASFMSKSIRIPVSPSSSLDDKSTQQERSIGLKIWDTAGQEKYRSLAPMYYRGAQVAILVYDITVPASFVALKEWALELKHNALPDLELVICGNKSDLEQFRRVDRAVGEQYAQEMDAVYVETSAKDGEGVADMFRGVAMRVPMMGSDQLLEEDMLDLRKSTNVQAGCC</sequence>
<dbReference type="EMBL" id="JALLPJ020000421">
    <property type="protein sequence ID" value="KAL3792767.1"/>
    <property type="molecule type" value="Genomic_DNA"/>
</dbReference>
<dbReference type="InterPro" id="IPR025662">
    <property type="entry name" value="Sigma_54_int_dom_ATP-bd_1"/>
</dbReference>
<dbReference type="Gene3D" id="3.40.50.300">
    <property type="entry name" value="P-loop containing nucleotide triphosphate hydrolases"/>
    <property type="match status" value="1"/>
</dbReference>
<evidence type="ECO:0000313" key="3">
    <source>
        <dbReference type="Proteomes" id="UP001530400"/>
    </source>
</evidence>
<dbReference type="PROSITE" id="PS51421">
    <property type="entry name" value="RAS"/>
    <property type="match status" value="1"/>
</dbReference>
<keyword evidence="1" id="KW-0547">Nucleotide-binding</keyword>
<dbReference type="InterPro" id="IPR027417">
    <property type="entry name" value="P-loop_NTPase"/>
</dbReference>
<dbReference type="NCBIfam" id="TIGR00231">
    <property type="entry name" value="small_GTP"/>
    <property type="match status" value="1"/>
</dbReference>
<dbReference type="AlphaFoldDB" id="A0ABD3PY41"/>
<dbReference type="Proteomes" id="UP001530400">
    <property type="component" value="Unassembled WGS sequence"/>
</dbReference>
<accession>A0ABD3PY41</accession>
<dbReference type="Pfam" id="PF00071">
    <property type="entry name" value="Ras"/>
    <property type="match status" value="1"/>
</dbReference>
<dbReference type="PROSITE" id="PS51419">
    <property type="entry name" value="RAB"/>
    <property type="match status" value="1"/>
</dbReference>
<dbReference type="PROSITE" id="PS51420">
    <property type="entry name" value="RHO"/>
    <property type="match status" value="1"/>
</dbReference>
<dbReference type="SMART" id="SM00175">
    <property type="entry name" value="RAB"/>
    <property type="match status" value="1"/>
</dbReference>
<reference evidence="2 3" key="1">
    <citation type="submission" date="2024-10" db="EMBL/GenBank/DDBJ databases">
        <title>Updated reference genomes for cyclostephanoid diatoms.</title>
        <authorList>
            <person name="Roberts W.R."/>
            <person name="Alverson A.J."/>
        </authorList>
    </citation>
    <scope>NUCLEOTIDE SEQUENCE [LARGE SCALE GENOMIC DNA]</scope>
    <source>
        <strain evidence="2 3">AJA010-31</strain>
    </source>
</reference>
<organism evidence="2 3">
    <name type="scientific">Cyclotella atomus</name>
    <dbReference type="NCBI Taxonomy" id="382360"/>
    <lineage>
        <taxon>Eukaryota</taxon>
        <taxon>Sar</taxon>
        <taxon>Stramenopiles</taxon>
        <taxon>Ochrophyta</taxon>
        <taxon>Bacillariophyta</taxon>
        <taxon>Coscinodiscophyceae</taxon>
        <taxon>Thalassiosirophycidae</taxon>
        <taxon>Stephanodiscales</taxon>
        <taxon>Stephanodiscaceae</taxon>
        <taxon>Cyclotella</taxon>
    </lineage>
</organism>
<evidence type="ECO:0000313" key="2">
    <source>
        <dbReference type="EMBL" id="KAL3792767.1"/>
    </source>
</evidence>
<dbReference type="PRINTS" id="PR00449">
    <property type="entry name" value="RASTRNSFRMNG"/>
</dbReference>
<dbReference type="FunFam" id="3.40.50.300:FF:000808">
    <property type="entry name" value="Small GTP-binding protein, putative"/>
    <property type="match status" value="1"/>
</dbReference>
<dbReference type="InterPro" id="IPR001806">
    <property type="entry name" value="Small_GTPase"/>
</dbReference>
<dbReference type="SMART" id="SM00174">
    <property type="entry name" value="RHO"/>
    <property type="match status" value="1"/>
</dbReference>
<keyword evidence="3" id="KW-1185">Reference proteome</keyword>
<dbReference type="PROSITE" id="PS00675">
    <property type="entry name" value="SIGMA54_INTERACT_1"/>
    <property type="match status" value="1"/>
</dbReference>
<proteinExistence type="predicted"/>
<dbReference type="CDD" id="cd01860">
    <property type="entry name" value="Rab5_related"/>
    <property type="match status" value="1"/>
</dbReference>
<dbReference type="PANTHER" id="PTHR47978">
    <property type="match status" value="1"/>
</dbReference>
<protein>
    <submittedName>
        <fullName evidence="2">Uncharacterized protein</fullName>
    </submittedName>
</protein>
<gene>
    <name evidence="2" type="ORF">ACHAWO_002372</name>
</gene>
<comment type="caution">
    <text evidence="2">The sequence shown here is derived from an EMBL/GenBank/DDBJ whole genome shotgun (WGS) entry which is preliminary data.</text>
</comment>
<dbReference type="SMART" id="SM00173">
    <property type="entry name" value="RAS"/>
    <property type="match status" value="1"/>
</dbReference>
<dbReference type="SUPFAM" id="SSF52540">
    <property type="entry name" value="P-loop containing nucleoside triphosphate hydrolases"/>
    <property type="match status" value="1"/>
</dbReference>
<dbReference type="GO" id="GO:0000166">
    <property type="term" value="F:nucleotide binding"/>
    <property type="evidence" value="ECO:0007669"/>
    <property type="project" value="UniProtKB-KW"/>
</dbReference>
<dbReference type="InterPro" id="IPR005225">
    <property type="entry name" value="Small_GTP-bd"/>
</dbReference>
<name>A0ABD3PY41_9STRA</name>